<feature type="domain" description="KaiC" evidence="7">
    <location>
        <begin position="236"/>
        <end position="458"/>
    </location>
</feature>
<accession>A0A7Z7B1T8</accession>
<dbReference type="Proteomes" id="UP000199259">
    <property type="component" value="Unassembled WGS sequence"/>
</dbReference>
<dbReference type="RefSeq" id="WP_091710928.1">
    <property type="nucleotide sequence ID" value="NZ_FNCA01000011.1"/>
</dbReference>
<dbReference type="SUPFAM" id="SSF52540">
    <property type="entry name" value="P-loop containing nucleoside triphosphate hydrolases"/>
    <property type="match status" value="2"/>
</dbReference>
<dbReference type="InterPro" id="IPR010624">
    <property type="entry name" value="KaiC_dom"/>
</dbReference>
<evidence type="ECO:0000256" key="4">
    <source>
        <dbReference type="ARBA" id="ARBA00022737"/>
    </source>
</evidence>
<keyword evidence="3" id="KW-0808">Transferase</keyword>
<evidence type="ECO:0000256" key="6">
    <source>
        <dbReference type="ARBA" id="ARBA00022801"/>
    </source>
</evidence>
<proteinExistence type="predicted"/>
<dbReference type="EC" id="2.7.11.1" evidence="1"/>
<keyword evidence="4" id="KW-0677">Repeat</keyword>
<dbReference type="InterPro" id="IPR030665">
    <property type="entry name" value="KaiC"/>
</dbReference>
<dbReference type="InterPro" id="IPR051347">
    <property type="entry name" value="Circadian_clock_KaiC-rel"/>
</dbReference>
<keyword evidence="2" id="KW-0597">Phosphoprotein</keyword>
<dbReference type="AlphaFoldDB" id="A0A7Z7B1T8"/>
<dbReference type="OrthoDB" id="27015at2157"/>
<evidence type="ECO:0000256" key="1">
    <source>
        <dbReference type="ARBA" id="ARBA00012513"/>
    </source>
</evidence>
<evidence type="ECO:0000313" key="8">
    <source>
        <dbReference type="EMBL" id="SDG30418.1"/>
    </source>
</evidence>
<evidence type="ECO:0000256" key="3">
    <source>
        <dbReference type="ARBA" id="ARBA00022679"/>
    </source>
</evidence>
<name>A0A7Z7B1T8_9EURY</name>
<dbReference type="GO" id="GO:0016787">
    <property type="term" value="F:hydrolase activity"/>
    <property type="evidence" value="ECO:0007669"/>
    <property type="project" value="UniProtKB-KW"/>
</dbReference>
<comment type="caution">
    <text evidence="8">The sequence shown here is derived from an EMBL/GenBank/DDBJ whole genome shotgun (WGS) entry which is preliminary data.</text>
</comment>
<dbReference type="EMBL" id="FNCA01000011">
    <property type="protein sequence ID" value="SDG30418.1"/>
    <property type="molecule type" value="Genomic_DNA"/>
</dbReference>
<dbReference type="PIRSF" id="PIRSF039117">
    <property type="entry name" value="KaiC"/>
    <property type="match status" value="1"/>
</dbReference>
<dbReference type="PANTHER" id="PTHR42926:SF1">
    <property type="entry name" value="CIRCADIAN CLOCK OSCILLATOR PROTEIN KAIC 1"/>
    <property type="match status" value="1"/>
</dbReference>
<sequence>MDQLKHISCGIKGLDTILGGIMSPSTVLIAGSAGVGKTIMSLQMLSNASKNGEKALYIPITTENPEKLKLYNSTLDFYEDSFEVHPINRQLAEKDPLTTLIEIGNILESIKPDRLVIDPITPLGYGFIEQEKRRFFYTLDSMLQERNMVTFLAGELLKSDIHNSVVSHLSDGIIYLTREDRNSRADHRLEFIKMRGIDPGKRSEITSHKYLYDINSSGFTVYPPLRPMKEINLDDTQVEIGVPGLDSMFEGGLYRYNSLLVAGVPGTGKKLFGLQFILQGLENNEPAMVITFEDTAHQMILDSKRIGWKLEEYINKGLLHFICTNPNQIYPAEHADRIKETIETNNIKRVFFDGTNHMEISIPDMLELRGYLYSITSYLKSKNITSLFTTDIAPADCPGNEKIDISSIMDSVLILHNSKARDRRYMCVTKSRGAKHKRSIKEYAITESGIKLRTDTLI</sequence>
<dbReference type="PROSITE" id="PS51146">
    <property type="entry name" value="KAIC"/>
    <property type="match status" value="1"/>
</dbReference>
<gene>
    <name evidence="8" type="ORF">SAMN04488589_2660</name>
</gene>
<evidence type="ECO:0000259" key="7">
    <source>
        <dbReference type="PROSITE" id="PS51146"/>
    </source>
</evidence>
<keyword evidence="9" id="KW-1185">Reference proteome</keyword>
<reference evidence="8 9" key="1">
    <citation type="submission" date="2016-10" db="EMBL/GenBank/DDBJ databases">
        <authorList>
            <person name="Varghese N."/>
            <person name="Submissions S."/>
        </authorList>
    </citation>
    <scope>NUCLEOTIDE SEQUENCE [LARGE SCALE GENOMIC DNA]</scope>
    <source>
        <strain evidence="8 9">PL 12/M</strain>
    </source>
</reference>
<dbReference type="GO" id="GO:0005524">
    <property type="term" value="F:ATP binding"/>
    <property type="evidence" value="ECO:0007669"/>
    <property type="project" value="InterPro"/>
</dbReference>
<dbReference type="Pfam" id="PF06745">
    <property type="entry name" value="ATPase"/>
    <property type="match status" value="2"/>
</dbReference>
<organism evidence="8 9">
    <name type="scientific">Methanolobus vulcani</name>
    <dbReference type="NCBI Taxonomy" id="38026"/>
    <lineage>
        <taxon>Archaea</taxon>
        <taxon>Methanobacteriati</taxon>
        <taxon>Methanobacteriota</taxon>
        <taxon>Stenosarchaea group</taxon>
        <taxon>Methanomicrobia</taxon>
        <taxon>Methanosarcinales</taxon>
        <taxon>Methanosarcinaceae</taxon>
        <taxon>Methanolobus</taxon>
    </lineage>
</organism>
<dbReference type="InterPro" id="IPR027417">
    <property type="entry name" value="P-loop_NTPase"/>
</dbReference>
<dbReference type="GO" id="GO:0004674">
    <property type="term" value="F:protein serine/threonine kinase activity"/>
    <property type="evidence" value="ECO:0007669"/>
    <property type="project" value="UniProtKB-EC"/>
</dbReference>
<keyword evidence="6" id="KW-0378">Hydrolase</keyword>
<evidence type="ECO:0000256" key="5">
    <source>
        <dbReference type="ARBA" id="ARBA00022777"/>
    </source>
</evidence>
<dbReference type="Gene3D" id="3.40.50.300">
    <property type="entry name" value="P-loop containing nucleotide triphosphate hydrolases"/>
    <property type="match status" value="2"/>
</dbReference>
<keyword evidence="5" id="KW-0418">Kinase</keyword>
<dbReference type="PANTHER" id="PTHR42926">
    <property type="match status" value="1"/>
</dbReference>
<evidence type="ECO:0000256" key="2">
    <source>
        <dbReference type="ARBA" id="ARBA00022553"/>
    </source>
</evidence>
<dbReference type="InterPro" id="IPR014774">
    <property type="entry name" value="KaiC-like_dom"/>
</dbReference>
<evidence type="ECO:0000313" key="9">
    <source>
        <dbReference type="Proteomes" id="UP000199259"/>
    </source>
</evidence>
<protein>
    <recommendedName>
        <fullName evidence="1">non-specific serine/threonine protein kinase</fullName>
        <ecNumber evidence="1">2.7.11.1</ecNumber>
    </recommendedName>
</protein>